<keyword evidence="2" id="KW-1185">Reference proteome</keyword>
<dbReference type="RefSeq" id="WP_187222365.1">
    <property type="nucleotide sequence ID" value="NZ_JABVED010000011.1"/>
</dbReference>
<dbReference type="EMBL" id="JABVED010000011">
    <property type="protein sequence ID" value="MBC6449526.1"/>
    <property type="molecule type" value="Genomic_DNA"/>
</dbReference>
<evidence type="ECO:0008006" key="3">
    <source>
        <dbReference type="Google" id="ProtNLM"/>
    </source>
</evidence>
<reference evidence="1 2" key="1">
    <citation type="submission" date="2020-06" db="EMBL/GenBank/DDBJ databases">
        <title>Actinokineospora xiongansis sp. nov., isolated from soil of Baiyangdian.</title>
        <authorList>
            <person name="Zhang X."/>
        </authorList>
    </citation>
    <scope>NUCLEOTIDE SEQUENCE [LARGE SCALE GENOMIC DNA]</scope>
    <source>
        <strain evidence="1 2">HBU206404</strain>
    </source>
</reference>
<organism evidence="1 2">
    <name type="scientific">Actinokineospora xionganensis</name>
    <dbReference type="NCBI Taxonomy" id="2684470"/>
    <lineage>
        <taxon>Bacteria</taxon>
        <taxon>Bacillati</taxon>
        <taxon>Actinomycetota</taxon>
        <taxon>Actinomycetes</taxon>
        <taxon>Pseudonocardiales</taxon>
        <taxon>Pseudonocardiaceae</taxon>
        <taxon>Actinokineospora</taxon>
    </lineage>
</organism>
<accession>A0ABR7LAX3</accession>
<name>A0ABR7LAX3_9PSEU</name>
<gene>
    <name evidence="1" type="ORF">GPZ80_20385</name>
</gene>
<evidence type="ECO:0000313" key="1">
    <source>
        <dbReference type="EMBL" id="MBC6449526.1"/>
    </source>
</evidence>
<protein>
    <recommendedName>
        <fullName evidence="3">EcsC protein family protein</fullName>
    </recommendedName>
</protein>
<comment type="caution">
    <text evidence="1">The sequence shown here is derived from an EMBL/GenBank/DDBJ whole genome shotgun (WGS) entry which is preliminary data.</text>
</comment>
<dbReference type="Proteomes" id="UP000734823">
    <property type="component" value="Unassembled WGS sequence"/>
</dbReference>
<proteinExistence type="predicted"/>
<sequence>MSEDSKTRRSPVRVLENALDRSLETQWKRAFVSVDGHRRRSPNATPDMLAQRIVDEFVRDVSVIGAAGGALAAIPGPGTVVKLIGGTVVETGALLERATYMIMGVAEAYGLGLDEIEVRRYAVLQVLGAWVGASQGAAGLAGTLGAGLGKKATEAIPMTAIHAFNKAMGKQVLFKWASRTGAIRLGSALPFGIGAGIGGTSNYILGKSLGRVAISQCSPTEPELTDNGTCADE</sequence>
<evidence type="ECO:0000313" key="2">
    <source>
        <dbReference type="Proteomes" id="UP000734823"/>
    </source>
</evidence>